<dbReference type="EMBL" id="CP000677">
    <property type="protein sequence ID" value="ABP64641.1"/>
    <property type="molecule type" value="Genomic_DNA"/>
</dbReference>
<sequence>MTFHAPERFRVLCIEDEPEILRDVADELADHGFRVDQASSAEAALPAIEREPPDLIVCDVQMPGMSGLELLEHLRARGDAISLVPFVFLTAFRIATASSTAAAPGPTTIW</sequence>
<name>A4XFD0_NOVAD</name>
<feature type="modified residue" description="4-aspartylphosphate" evidence="2">
    <location>
        <position position="59"/>
    </location>
</feature>
<dbReference type="eggNOG" id="COG0745">
    <property type="taxonomic scope" value="Bacteria"/>
</dbReference>
<dbReference type="HOGENOM" id="CLU_000445_69_8_5"/>
<feature type="domain" description="Response regulatory" evidence="3">
    <location>
        <begin position="10"/>
        <end position="110"/>
    </location>
</feature>
<dbReference type="SUPFAM" id="SSF52172">
    <property type="entry name" value="CheY-like"/>
    <property type="match status" value="1"/>
</dbReference>
<evidence type="ECO:0000256" key="1">
    <source>
        <dbReference type="ARBA" id="ARBA00022553"/>
    </source>
</evidence>
<keyword evidence="1 2" id="KW-0597">Phosphoprotein</keyword>
<dbReference type="KEGG" id="nar:Saro_3782"/>
<evidence type="ECO:0000259" key="3">
    <source>
        <dbReference type="PROSITE" id="PS50110"/>
    </source>
</evidence>
<evidence type="ECO:0000256" key="2">
    <source>
        <dbReference type="PROSITE-ProRule" id="PRU00169"/>
    </source>
</evidence>
<dbReference type="InterPro" id="IPR050595">
    <property type="entry name" value="Bact_response_regulator"/>
</dbReference>
<dbReference type="Proteomes" id="UP000009134">
    <property type="component" value="Plasmid pNL2"/>
</dbReference>
<evidence type="ECO:0000313" key="4">
    <source>
        <dbReference type="EMBL" id="ABP64641.1"/>
    </source>
</evidence>
<dbReference type="Gene3D" id="3.40.50.2300">
    <property type="match status" value="1"/>
</dbReference>
<dbReference type="SMART" id="SM00448">
    <property type="entry name" value="REC"/>
    <property type="match status" value="1"/>
</dbReference>
<organism evidence="4 5">
    <name type="scientific">Novosphingobium aromaticivorans (strain ATCC 700278 / DSM 12444 / CCUG 56034 / CIP 105152 / NBRC 16084 / F199)</name>
    <dbReference type="NCBI Taxonomy" id="279238"/>
    <lineage>
        <taxon>Bacteria</taxon>
        <taxon>Pseudomonadati</taxon>
        <taxon>Pseudomonadota</taxon>
        <taxon>Alphaproteobacteria</taxon>
        <taxon>Sphingomonadales</taxon>
        <taxon>Sphingomonadaceae</taxon>
        <taxon>Novosphingobium</taxon>
    </lineage>
</organism>
<dbReference type="RefSeq" id="WP_011907023.1">
    <property type="nucleotide sequence ID" value="NC_009427.1"/>
</dbReference>
<dbReference type="GO" id="GO:0000160">
    <property type="term" value="P:phosphorelay signal transduction system"/>
    <property type="evidence" value="ECO:0007669"/>
    <property type="project" value="InterPro"/>
</dbReference>
<proteinExistence type="predicted"/>
<reference evidence="4 5" key="1">
    <citation type="submission" date="2007-04" db="EMBL/GenBank/DDBJ databases">
        <title>Complete sequence of plasmid pNL2 of Novosphingobium aromaticivorans DSM 12444.</title>
        <authorList>
            <consortium name="US DOE Joint Genome Institute"/>
            <person name="Copeland A."/>
            <person name="Lucas S."/>
            <person name="Lapidus A."/>
            <person name="Barry K."/>
            <person name="Detter J.C."/>
            <person name="Glavina del Rio T."/>
            <person name="Hammon N."/>
            <person name="Israni S."/>
            <person name="Dalin E."/>
            <person name="Tice H."/>
            <person name="Pitluck S."/>
            <person name="Chertkov O."/>
            <person name="Han C."/>
            <person name="Thomson S."/>
            <person name="Schmutz J."/>
            <person name="Larimer F."/>
            <person name="Land M."/>
            <person name="Kyrpides N."/>
            <person name="Ivanova N."/>
            <person name="Fredrickson J."/>
            <person name="Romine M.F."/>
            <person name="Richardson P."/>
        </authorList>
    </citation>
    <scope>NUCLEOTIDE SEQUENCE [LARGE SCALE GENOMIC DNA]</scope>
    <source>
        <strain evidence="5">ATCC 700278 / DSM 12444 / CCUG 56034 / CIP 105152 / NBRC 16084 / F199</strain>
        <plasmid evidence="4 5">pNL2</plasmid>
    </source>
</reference>
<dbReference type="AlphaFoldDB" id="A4XFD0"/>
<accession>A4XFD0</accession>
<dbReference type="PANTHER" id="PTHR44591:SF3">
    <property type="entry name" value="RESPONSE REGULATORY DOMAIN-CONTAINING PROTEIN"/>
    <property type="match status" value="1"/>
</dbReference>
<dbReference type="InterPro" id="IPR001789">
    <property type="entry name" value="Sig_transdc_resp-reg_receiver"/>
</dbReference>
<dbReference type="PROSITE" id="PS50110">
    <property type="entry name" value="RESPONSE_REGULATORY"/>
    <property type="match status" value="1"/>
</dbReference>
<gene>
    <name evidence="4" type="ordered locus">Saro_3782</name>
</gene>
<dbReference type="Pfam" id="PF00072">
    <property type="entry name" value="Response_reg"/>
    <property type="match status" value="1"/>
</dbReference>
<evidence type="ECO:0000313" key="5">
    <source>
        <dbReference type="Proteomes" id="UP000009134"/>
    </source>
</evidence>
<keyword evidence="5" id="KW-1185">Reference proteome</keyword>
<dbReference type="InterPro" id="IPR011006">
    <property type="entry name" value="CheY-like_superfamily"/>
</dbReference>
<dbReference type="PANTHER" id="PTHR44591">
    <property type="entry name" value="STRESS RESPONSE REGULATOR PROTEIN 1"/>
    <property type="match status" value="1"/>
</dbReference>
<keyword evidence="4" id="KW-0614">Plasmid</keyword>
<dbReference type="CDD" id="cd17574">
    <property type="entry name" value="REC_OmpR"/>
    <property type="match status" value="1"/>
</dbReference>
<geneLocation type="plasmid" evidence="4 5">
    <name>pNL2</name>
</geneLocation>
<protein>
    <submittedName>
        <fullName evidence="4">Response regulator receiver protein</fullName>
    </submittedName>
</protein>